<sequence>DEEYFGNNNQPPPRDNANIGNLGIDNNNDANANSNAPNHLENKKVRLVAKLTKDIKRISPPKFNGTTMGVGSEKWLSEMEKYFSIRNFSKETKEIWGAYNISHE</sequence>
<feature type="compositionally biased region" description="Low complexity" evidence="1">
    <location>
        <begin position="16"/>
        <end position="38"/>
    </location>
</feature>
<evidence type="ECO:0000256" key="1">
    <source>
        <dbReference type="SAM" id="MobiDB-lite"/>
    </source>
</evidence>
<evidence type="ECO:0000313" key="3">
    <source>
        <dbReference type="Proteomes" id="UP000824469"/>
    </source>
</evidence>
<proteinExistence type="predicted"/>
<accession>A0AA38F2V2</accession>
<feature type="non-terminal residue" evidence="2">
    <location>
        <position position="104"/>
    </location>
</feature>
<dbReference type="EMBL" id="JAHRHJ020003813">
    <property type="protein sequence ID" value="KAH9287441.1"/>
    <property type="molecule type" value="Genomic_DNA"/>
</dbReference>
<organism evidence="2 3">
    <name type="scientific">Taxus chinensis</name>
    <name type="common">Chinese yew</name>
    <name type="synonym">Taxus wallichiana var. chinensis</name>
    <dbReference type="NCBI Taxonomy" id="29808"/>
    <lineage>
        <taxon>Eukaryota</taxon>
        <taxon>Viridiplantae</taxon>
        <taxon>Streptophyta</taxon>
        <taxon>Embryophyta</taxon>
        <taxon>Tracheophyta</taxon>
        <taxon>Spermatophyta</taxon>
        <taxon>Pinopsida</taxon>
        <taxon>Pinidae</taxon>
        <taxon>Conifers II</taxon>
        <taxon>Cupressales</taxon>
        <taxon>Taxaceae</taxon>
        <taxon>Taxus</taxon>
    </lineage>
</organism>
<gene>
    <name evidence="2" type="ORF">KI387_031558</name>
</gene>
<evidence type="ECO:0000313" key="2">
    <source>
        <dbReference type="EMBL" id="KAH9287441.1"/>
    </source>
</evidence>
<feature type="region of interest" description="Disordered" evidence="1">
    <location>
        <begin position="1"/>
        <end position="42"/>
    </location>
</feature>
<comment type="caution">
    <text evidence="2">The sequence shown here is derived from an EMBL/GenBank/DDBJ whole genome shotgun (WGS) entry which is preliminary data.</text>
</comment>
<dbReference type="Proteomes" id="UP000824469">
    <property type="component" value="Unassembled WGS sequence"/>
</dbReference>
<name>A0AA38F2V2_TAXCH</name>
<reference evidence="2 3" key="1">
    <citation type="journal article" date="2021" name="Nat. Plants">
        <title>The Taxus genome provides insights into paclitaxel biosynthesis.</title>
        <authorList>
            <person name="Xiong X."/>
            <person name="Gou J."/>
            <person name="Liao Q."/>
            <person name="Li Y."/>
            <person name="Zhou Q."/>
            <person name="Bi G."/>
            <person name="Li C."/>
            <person name="Du R."/>
            <person name="Wang X."/>
            <person name="Sun T."/>
            <person name="Guo L."/>
            <person name="Liang H."/>
            <person name="Lu P."/>
            <person name="Wu Y."/>
            <person name="Zhang Z."/>
            <person name="Ro D.K."/>
            <person name="Shang Y."/>
            <person name="Huang S."/>
            <person name="Yan J."/>
        </authorList>
    </citation>
    <scope>NUCLEOTIDE SEQUENCE [LARGE SCALE GENOMIC DNA]</scope>
    <source>
        <strain evidence="2">Ta-2019</strain>
    </source>
</reference>
<feature type="non-terminal residue" evidence="2">
    <location>
        <position position="1"/>
    </location>
</feature>
<dbReference type="AlphaFoldDB" id="A0AA38F2V2"/>
<protein>
    <submittedName>
        <fullName evidence="2">Uncharacterized protein</fullName>
    </submittedName>
</protein>
<keyword evidence="3" id="KW-1185">Reference proteome</keyword>